<dbReference type="Proteomes" id="UP001597251">
    <property type="component" value="Unassembled WGS sequence"/>
</dbReference>
<sequence length="715" mass="81976">MRVIFLKNPILFIVMIMIAGIVWIRNDNKIQEITPNKEFLTIFPDTVKINGDLMSGETSIDKQKVKFFYRIRSQAEKSNWKSLSEPVTARVTIDKIEKIKLNRNPGEFNYKNFLKNRNIYYSVRLAKVTQIKNYQPKSLSERINVLRIHGLKKLEILPKWIKIHTQSLLFGYSSGEEKEFFNSLSILGIIHLFSLSGLHVLMLVTFFRKSFSTIKITRELTDDILLILLPVYGIMVGSKIGIWRAIVLSILGIIISKLKWNISKLDVFSLTIIICLIVQPKSILDMGGQLSFLLSFALLFIYDIKSTIGMTFKINLVSLPLICNYTYQFSWLILLTNLIFVPFFEYIILPTTVIAVAVPDLSIWNIVNQLFDNIYKFLEQIAQDDRFILITGKISLLVVLILIGLSLFNLEQKKFQNKYLFSYIVIFTLAVTYNKFPLAGQVSMIDVGQGDSILVTTPFNRKTILIDTGGKLSFPKKEWQKGTISDQVTTSTIPYLKSLGINRIDRIFLSHKDADHMGNLPILLSKFPVSEVSFGEGLDDNISIKRIINNNSSVKFTHLKQGDKFKIADTGWNVLWPKKRSIGENGDSLTLLASINDKNWLFTGDLDIDSEKKILDDYKIKIDYLKVGHHGSRTSSGDEFLKQISPKLALISAGVNNRYGHPNKETIQRLDKLHVSHMNTADYGMITWYYYPFMQQNKIKTFLKGEVIENKRIKK</sequence>
<dbReference type="RefSeq" id="WP_377769641.1">
    <property type="nucleotide sequence ID" value="NZ_JBHTOI010000037.1"/>
</dbReference>
<dbReference type="SUPFAM" id="SSF56281">
    <property type="entry name" value="Metallo-hydrolase/oxidoreductase"/>
    <property type="match status" value="1"/>
</dbReference>
<dbReference type="Gene3D" id="3.60.15.10">
    <property type="entry name" value="Ribonuclease Z/Hydroxyacylglutathione hydrolase-like"/>
    <property type="match status" value="1"/>
</dbReference>
<dbReference type="EMBL" id="JBHTOI010000037">
    <property type="protein sequence ID" value="MFD1418230.1"/>
    <property type="molecule type" value="Genomic_DNA"/>
</dbReference>
<proteinExistence type="predicted"/>
<gene>
    <name evidence="8" type="ORF">ACFQ42_05725</name>
</gene>
<evidence type="ECO:0000256" key="2">
    <source>
        <dbReference type="ARBA" id="ARBA00022475"/>
    </source>
</evidence>
<dbReference type="InterPro" id="IPR004477">
    <property type="entry name" value="ComEC_N"/>
</dbReference>
<feature type="transmembrane region" description="Helical" evidence="6">
    <location>
        <begin position="227"/>
        <end position="255"/>
    </location>
</feature>
<evidence type="ECO:0000313" key="9">
    <source>
        <dbReference type="Proteomes" id="UP001597251"/>
    </source>
</evidence>
<dbReference type="PANTHER" id="PTHR30619">
    <property type="entry name" value="DNA INTERNALIZATION/COMPETENCE PROTEIN COMEC/REC2"/>
    <property type="match status" value="1"/>
</dbReference>
<dbReference type="InterPro" id="IPR004797">
    <property type="entry name" value="Competence_ComEC/Rec2"/>
</dbReference>
<dbReference type="NCBIfam" id="TIGR00361">
    <property type="entry name" value="ComEC_Rec2"/>
    <property type="match status" value="1"/>
</dbReference>
<feature type="transmembrane region" description="Helical" evidence="6">
    <location>
        <begin position="420"/>
        <end position="436"/>
    </location>
</feature>
<evidence type="ECO:0000256" key="4">
    <source>
        <dbReference type="ARBA" id="ARBA00022989"/>
    </source>
</evidence>
<keyword evidence="4 6" id="KW-1133">Transmembrane helix</keyword>
<keyword evidence="3 6" id="KW-0812">Transmembrane</keyword>
<dbReference type="CDD" id="cd07731">
    <property type="entry name" value="ComA-like_MBL-fold"/>
    <property type="match status" value="1"/>
</dbReference>
<dbReference type="Pfam" id="PF00753">
    <property type="entry name" value="Lactamase_B"/>
    <property type="match status" value="1"/>
</dbReference>
<dbReference type="PANTHER" id="PTHR30619:SF1">
    <property type="entry name" value="RECOMBINATION PROTEIN 2"/>
    <property type="match status" value="1"/>
</dbReference>
<evidence type="ECO:0000256" key="3">
    <source>
        <dbReference type="ARBA" id="ARBA00022692"/>
    </source>
</evidence>
<comment type="subcellular location">
    <subcellularLocation>
        <location evidence="1">Cell membrane</location>
        <topology evidence="1">Multi-pass membrane protein</topology>
    </subcellularLocation>
</comment>
<feature type="transmembrane region" description="Helical" evidence="6">
    <location>
        <begin position="262"/>
        <end position="280"/>
    </location>
</feature>
<keyword evidence="9" id="KW-1185">Reference proteome</keyword>
<dbReference type="SMART" id="SM00849">
    <property type="entry name" value="Lactamase_B"/>
    <property type="match status" value="1"/>
</dbReference>
<feature type="transmembrane region" description="Helical" evidence="6">
    <location>
        <begin position="286"/>
        <end position="304"/>
    </location>
</feature>
<feature type="transmembrane region" description="Helical" evidence="6">
    <location>
        <begin position="346"/>
        <end position="367"/>
    </location>
</feature>
<dbReference type="NCBIfam" id="TIGR00360">
    <property type="entry name" value="ComEC_N-term"/>
    <property type="match status" value="1"/>
</dbReference>
<keyword evidence="2" id="KW-1003">Cell membrane</keyword>
<reference evidence="9" key="1">
    <citation type="journal article" date="2019" name="Int. J. Syst. Evol. Microbiol.">
        <title>The Global Catalogue of Microorganisms (GCM) 10K type strain sequencing project: providing services to taxonomists for standard genome sequencing and annotation.</title>
        <authorList>
            <consortium name="The Broad Institute Genomics Platform"/>
            <consortium name="The Broad Institute Genome Sequencing Center for Infectious Disease"/>
            <person name="Wu L."/>
            <person name="Ma J."/>
        </authorList>
    </citation>
    <scope>NUCLEOTIDE SEQUENCE [LARGE SCALE GENOMIC DNA]</scope>
    <source>
        <strain evidence="9">CCM 8936</strain>
    </source>
</reference>
<dbReference type="InterPro" id="IPR035681">
    <property type="entry name" value="ComA-like_MBL"/>
</dbReference>
<accession>A0ABW4BVM3</accession>
<dbReference type="Pfam" id="PF03772">
    <property type="entry name" value="Competence"/>
    <property type="match status" value="1"/>
</dbReference>
<dbReference type="InterPro" id="IPR036866">
    <property type="entry name" value="RibonucZ/Hydroxyglut_hydro"/>
</dbReference>
<name>A0ABW4BVM3_9LACO</name>
<feature type="transmembrane region" description="Helical" evidence="6">
    <location>
        <begin position="316"/>
        <end position="340"/>
    </location>
</feature>
<evidence type="ECO:0000313" key="8">
    <source>
        <dbReference type="EMBL" id="MFD1418230.1"/>
    </source>
</evidence>
<protein>
    <submittedName>
        <fullName evidence="8">DNA internalization-related competence protein ComEC/Rec2</fullName>
    </submittedName>
</protein>
<dbReference type="InterPro" id="IPR001279">
    <property type="entry name" value="Metallo-B-lactamas"/>
</dbReference>
<evidence type="ECO:0000256" key="6">
    <source>
        <dbReference type="SAM" id="Phobius"/>
    </source>
</evidence>
<evidence type="ECO:0000256" key="5">
    <source>
        <dbReference type="ARBA" id="ARBA00023136"/>
    </source>
</evidence>
<feature type="transmembrane region" description="Helical" evidence="6">
    <location>
        <begin position="184"/>
        <end position="207"/>
    </location>
</feature>
<feature type="domain" description="Metallo-beta-lactamase" evidence="7">
    <location>
        <begin position="449"/>
        <end position="655"/>
    </location>
</feature>
<evidence type="ECO:0000256" key="1">
    <source>
        <dbReference type="ARBA" id="ARBA00004651"/>
    </source>
</evidence>
<dbReference type="InterPro" id="IPR052159">
    <property type="entry name" value="Competence_DNA_uptake"/>
</dbReference>
<comment type="caution">
    <text evidence="8">The sequence shown here is derived from an EMBL/GenBank/DDBJ whole genome shotgun (WGS) entry which is preliminary data.</text>
</comment>
<keyword evidence="5 6" id="KW-0472">Membrane</keyword>
<feature type="transmembrane region" description="Helical" evidence="6">
    <location>
        <begin position="6"/>
        <end position="24"/>
    </location>
</feature>
<organism evidence="8 9">
    <name type="scientific">Companilactobacillus keshanensis</name>
    <dbReference type="NCBI Taxonomy" id="2486003"/>
    <lineage>
        <taxon>Bacteria</taxon>
        <taxon>Bacillati</taxon>
        <taxon>Bacillota</taxon>
        <taxon>Bacilli</taxon>
        <taxon>Lactobacillales</taxon>
        <taxon>Lactobacillaceae</taxon>
        <taxon>Companilactobacillus</taxon>
    </lineage>
</organism>
<evidence type="ECO:0000259" key="7">
    <source>
        <dbReference type="SMART" id="SM00849"/>
    </source>
</evidence>
<feature type="transmembrane region" description="Helical" evidence="6">
    <location>
        <begin position="387"/>
        <end position="408"/>
    </location>
</feature>